<organism evidence="2 3">
    <name type="scientific">Hymenobacter aquaticus</name>
    <dbReference type="NCBI Taxonomy" id="1867101"/>
    <lineage>
        <taxon>Bacteria</taxon>
        <taxon>Pseudomonadati</taxon>
        <taxon>Bacteroidota</taxon>
        <taxon>Cytophagia</taxon>
        <taxon>Cytophagales</taxon>
        <taxon>Hymenobacteraceae</taxon>
        <taxon>Hymenobacter</taxon>
    </lineage>
</organism>
<feature type="transmembrane region" description="Helical" evidence="1">
    <location>
        <begin position="6"/>
        <end position="28"/>
    </location>
</feature>
<dbReference type="EMBL" id="SRLC01000001">
    <property type="protein sequence ID" value="TGE25028.1"/>
    <property type="molecule type" value="Genomic_DNA"/>
</dbReference>
<dbReference type="AlphaFoldDB" id="A0A4Z0Q4N6"/>
<evidence type="ECO:0000256" key="1">
    <source>
        <dbReference type="SAM" id="Phobius"/>
    </source>
</evidence>
<name>A0A4Z0Q4N6_9BACT</name>
<keyword evidence="3" id="KW-1185">Reference proteome</keyword>
<evidence type="ECO:0000313" key="3">
    <source>
        <dbReference type="Proteomes" id="UP000297549"/>
    </source>
</evidence>
<protein>
    <submittedName>
        <fullName evidence="2">Uncharacterized protein</fullName>
    </submittedName>
</protein>
<keyword evidence="1" id="KW-0812">Transmembrane</keyword>
<comment type="caution">
    <text evidence="2">The sequence shown here is derived from an EMBL/GenBank/DDBJ whole genome shotgun (WGS) entry which is preliminary data.</text>
</comment>
<dbReference type="RefSeq" id="WP_135462607.1">
    <property type="nucleotide sequence ID" value="NZ_SRLC01000001.1"/>
</dbReference>
<evidence type="ECO:0000313" key="2">
    <source>
        <dbReference type="EMBL" id="TGE25028.1"/>
    </source>
</evidence>
<sequence length="147" mass="16273">MHNSWLYPLPFLLVGGFVAFWCLVVKLISLLGWRRLARYYAVPAVPAGRVFSLTRAHIGSVKYDRSVRATATAQGLGLSTMALFSIGHPPLLIPWVAFGPIQAEKFLWVTTYTTRISLPDAGSMQLSFTGSELLRAAQPWLPTFPPL</sequence>
<dbReference type="OrthoDB" id="957076at2"/>
<accession>A0A4Z0Q4N6</accession>
<proteinExistence type="predicted"/>
<reference evidence="2 3" key="1">
    <citation type="submission" date="2019-04" db="EMBL/GenBank/DDBJ databases">
        <authorList>
            <person name="Feng G."/>
            <person name="Zhang J."/>
            <person name="Zhu H."/>
        </authorList>
    </citation>
    <scope>NUCLEOTIDE SEQUENCE [LARGE SCALE GENOMIC DNA]</scope>
    <source>
        <strain evidence="2 3">JCM 31653</strain>
    </source>
</reference>
<gene>
    <name evidence="2" type="ORF">E5K00_07465</name>
</gene>
<keyword evidence="1" id="KW-0472">Membrane</keyword>
<dbReference type="Proteomes" id="UP000297549">
    <property type="component" value="Unassembled WGS sequence"/>
</dbReference>
<keyword evidence="1" id="KW-1133">Transmembrane helix</keyword>